<feature type="transmembrane region" description="Helical" evidence="6">
    <location>
        <begin position="315"/>
        <end position="334"/>
    </location>
</feature>
<dbReference type="Pfam" id="PF06965">
    <property type="entry name" value="Na_H_antiport_1"/>
    <property type="match status" value="1"/>
</dbReference>
<evidence type="ECO:0000256" key="5">
    <source>
        <dbReference type="ARBA" id="ARBA00023136"/>
    </source>
</evidence>
<feature type="transmembrane region" description="Helical" evidence="6">
    <location>
        <begin position="71"/>
        <end position="88"/>
    </location>
</feature>
<keyword evidence="3 6" id="KW-0812">Transmembrane</keyword>
<dbReference type="Gene3D" id="1.20.1530.10">
    <property type="entry name" value="Na+/H+ antiporter like domain"/>
    <property type="match status" value="1"/>
</dbReference>
<gene>
    <name evidence="7" type="ORF">UFOPK3837_00951</name>
</gene>
<accession>A0A6J7KTN2</accession>
<feature type="transmembrane region" description="Helical" evidence="6">
    <location>
        <begin position="126"/>
        <end position="145"/>
    </location>
</feature>
<dbReference type="GO" id="GO:0005886">
    <property type="term" value="C:plasma membrane"/>
    <property type="evidence" value="ECO:0007669"/>
    <property type="project" value="UniProtKB-SubCell"/>
</dbReference>
<feature type="transmembrane region" description="Helical" evidence="6">
    <location>
        <begin position="174"/>
        <end position="207"/>
    </location>
</feature>
<evidence type="ECO:0000256" key="2">
    <source>
        <dbReference type="ARBA" id="ARBA00022475"/>
    </source>
</evidence>
<dbReference type="EMBL" id="CAFBNO010000052">
    <property type="protein sequence ID" value="CAB4959130.1"/>
    <property type="molecule type" value="Genomic_DNA"/>
</dbReference>
<feature type="transmembrane region" description="Helical" evidence="6">
    <location>
        <begin position="283"/>
        <end position="303"/>
    </location>
</feature>
<dbReference type="AlphaFoldDB" id="A0A6J7KTN2"/>
<evidence type="ECO:0000256" key="3">
    <source>
        <dbReference type="ARBA" id="ARBA00022692"/>
    </source>
</evidence>
<comment type="subcellular location">
    <subcellularLocation>
        <location evidence="1">Cell inner membrane</location>
        <topology evidence="1">Multi-pass membrane protein</topology>
    </subcellularLocation>
</comment>
<dbReference type="PANTHER" id="PTHR30341:SF0">
    <property type="entry name" value="NA(+)_H(+) ANTIPORTER NHAA"/>
    <property type="match status" value="1"/>
</dbReference>
<proteinExistence type="predicted"/>
<evidence type="ECO:0000256" key="4">
    <source>
        <dbReference type="ARBA" id="ARBA00022989"/>
    </source>
</evidence>
<dbReference type="GO" id="GO:0015385">
    <property type="term" value="F:sodium:proton antiporter activity"/>
    <property type="evidence" value="ECO:0007669"/>
    <property type="project" value="TreeGrafter"/>
</dbReference>
<feature type="transmembrane region" description="Helical" evidence="6">
    <location>
        <begin position="151"/>
        <end position="167"/>
    </location>
</feature>
<keyword evidence="4 6" id="KW-1133">Transmembrane helix</keyword>
<reference evidence="7" key="1">
    <citation type="submission" date="2020-05" db="EMBL/GenBank/DDBJ databases">
        <authorList>
            <person name="Chiriac C."/>
            <person name="Salcher M."/>
            <person name="Ghai R."/>
            <person name="Kavagutti S V."/>
        </authorList>
    </citation>
    <scope>NUCLEOTIDE SEQUENCE</scope>
</reference>
<organism evidence="7">
    <name type="scientific">freshwater metagenome</name>
    <dbReference type="NCBI Taxonomy" id="449393"/>
    <lineage>
        <taxon>unclassified sequences</taxon>
        <taxon>metagenomes</taxon>
        <taxon>ecological metagenomes</taxon>
    </lineage>
</organism>
<dbReference type="InterPro" id="IPR004670">
    <property type="entry name" value="NhaA"/>
</dbReference>
<protein>
    <submittedName>
        <fullName evidence="7">Unannotated protein</fullName>
    </submittedName>
</protein>
<dbReference type="PANTHER" id="PTHR30341">
    <property type="entry name" value="SODIUM ION/PROTON ANTIPORTER NHAA-RELATED"/>
    <property type="match status" value="1"/>
</dbReference>
<name>A0A6J7KTN2_9ZZZZ</name>
<feature type="transmembrane region" description="Helical" evidence="6">
    <location>
        <begin position="94"/>
        <end position="114"/>
    </location>
</feature>
<keyword evidence="5 6" id="KW-0472">Membrane</keyword>
<evidence type="ECO:0000313" key="7">
    <source>
        <dbReference type="EMBL" id="CAB4959130.1"/>
    </source>
</evidence>
<dbReference type="GO" id="GO:0006885">
    <property type="term" value="P:regulation of pH"/>
    <property type="evidence" value="ECO:0007669"/>
    <property type="project" value="InterPro"/>
</dbReference>
<evidence type="ECO:0000256" key="1">
    <source>
        <dbReference type="ARBA" id="ARBA00004429"/>
    </source>
</evidence>
<feature type="transmembrane region" description="Helical" evidence="6">
    <location>
        <begin position="227"/>
        <end position="254"/>
    </location>
</feature>
<keyword evidence="2" id="KW-1003">Cell membrane</keyword>
<dbReference type="InterPro" id="IPR023171">
    <property type="entry name" value="Na/H_antiporter_dom_sf"/>
</dbReference>
<sequence length="348" mass="36629">MRLLTNTRLQGLFLVLATALGVSIGFSGSETAVSIFGEFVLPLFFVGVGMELRSEFESGYFVVRSNITAPLLAAVFGVVAPALIYIAVVNDGSAGWAVPTATDLPFGLAALTLAALKVRSRIRPRFLAVATFDDVIGLVILAVVFSSKLQPFFAFAGLAALATYWVIQRFASKLWFVALPLACLAIYSTALSGIQTSLVGVLIGLAYANSSHRHRLEVLNGWLVVPVFAFLVGASVQPALSGGLNALILFAILARPAGKIIGISLGGALGDLLQKGRTDAKSWLLVGVLGGIGFTVSLLIANLAYQDSSVDRNSAIIGTILASAISIVLFYVFVKFKALRAHPGEKSL</sequence>
<evidence type="ECO:0000256" key="6">
    <source>
        <dbReference type="SAM" id="Phobius"/>
    </source>
</evidence>